<keyword evidence="6" id="KW-0464">Manganese</keyword>
<evidence type="ECO:0000256" key="1">
    <source>
        <dbReference type="ARBA" id="ARBA00001936"/>
    </source>
</evidence>
<evidence type="ECO:0000313" key="9">
    <source>
        <dbReference type="EMBL" id="TCP29582.1"/>
    </source>
</evidence>
<keyword evidence="4 7" id="KW-0479">Metal-binding</keyword>
<dbReference type="Proteomes" id="UP000295416">
    <property type="component" value="Unassembled WGS sequence"/>
</dbReference>
<dbReference type="OrthoDB" id="9808195at2"/>
<evidence type="ECO:0000256" key="6">
    <source>
        <dbReference type="ARBA" id="ARBA00023211"/>
    </source>
</evidence>
<dbReference type="InterPro" id="IPR002933">
    <property type="entry name" value="Peptidase_M20"/>
</dbReference>
<dbReference type="Pfam" id="PF07687">
    <property type="entry name" value="M20_dimer"/>
    <property type="match status" value="1"/>
</dbReference>
<dbReference type="AlphaFoldDB" id="A0A4R2P4B6"/>
<keyword evidence="7" id="KW-0862">Zinc</keyword>
<dbReference type="PANTHER" id="PTHR32494">
    <property type="entry name" value="ALLANTOATE DEIMINASE-RELATED"/>
    <property type="match status" value="1"/>
</dbReference>
<evidence type="ECO:0000256" key="3">
    <source>
        <dbReference type="ARBA" id="ARBA00011738"/>
    </source>
</evidence>
<feature type="binding site" evidence="7">
    <location>
        <position position="115"/>
    </location>
    <ligand>
        <name>Zn(2+)</name>
        <dbReference type="ChEBI" id="CHEBI:29105"/>
        <label>2</label>
    </ligand>
</feature>
<dbReference type="NCBIfam" id="TIGR01879">
    <property type="entry name" value="hydantase"/>
    <property type="match status" value="1"/>
</dbReference>
<accession>A0A4R2P4B6</accession>
<dbReference type="GO" id="GO:0016813">
    <property type="term" value="F:hydrolase activity, acting on carbon-nitrogen (but not peptide) bonds, in linear amidines"/>
    <property type="evidence" value="ECO:0007669"/>
    <property type="project" value="InterPro"/>
</dbReference>
<comment type="caution">
    <text evidence="9">The sequence shown here is derived from an EMBL/GenBank/DDBJ whole genome shotgun (WGS) entry which is preliminary data.</text>
</comment>
<dbReference type="PANTHER" id="PTHR32494:SF19">
    <property type="entry name" value="ALLANTOATE DEIMINASE-RELATED"/>
    <property type="match status" value="1"/>
</dbReference>
<keyword evidence="5" id="KW-0378">Hydrolase</keyword>
<feature type="binding site" evidence="7">
    <location>
        <position position="150"/>
    </location>
    <ligand>
        <name>Zn(2+)</name>
        <dbReference type="ChEBI" id="CHEBI:29105"/>
        <label>2</label>
    </ligand>
</feature>
<gene>
    <name evidence="9" type="ORF">EV207_10936</name>
</gene>
<dbReference type="GO" id="GO:0046872">
    <property type="term" value="F:metal ion binding"/>
    <property type="evidence" value="ECO:0007669"/>
    <property type="project" value="UniProtKB-KW"/>
</dbReference>
<name>A0A4R2P4B6_9BACL</name>
<dbReference type="EMBL" id="SLXK01000009">
    <property type="protein sequence ID" value="TCP29582.1"/>
    <property type="molecule type" value="Genomic_DNA"/>
</dbReference>
<feature type="binding site" evidence="7">
    <location>
        <position position="407"/>
    </location>
    <ligand>
        <name>Zn(2+)</name>
        <dbReference type="ChEBI" id="CHEBI:29105"/>
        <label>2</label>
    </ligand>
</feature>
<proteinExistence type="inferred from homology"/>
<organism evidence="9 10">
    <name type="scientific">Scopulibacillus darangshiensis</name>
    <dbReference type="NCBI Taxonomy" id="442528"/>
    <lineage>
        <taxon>Bacteria</taxon>
        <taxon>Bacillati</taxon>
        <taxon>Bacillota</taxon>
        <taxon>Bacilli</taxon>
        <taxon>Bacillales</taxon>
        <taxon>Sporolactobacillaceae</taxon>
        <taxon>Scopulibacillus</taxon>
    </lineage>
</organism>
<comment type="subunit">
    <text evidence="3">Homodimer.</text>
</comment>
<keyword evidence="10" id="KW-1185">Reference proteome</keyword>
<feature type="domain" description="Peptidase M20 dimerisation" evidence="8">
    <location>
        <begin position="235"/>
        <end position="336"/>
    </location>
</feature>
<dbReference type="CDD" id="cd03884">
    <property type="entry name" value="M20_bAS"/>
    <property type="match status" value="1"/>
</dbReference>
<dbReference type="InterPro" id="IPR010158">
    <property type="entry name" value="Amidase_Cbmase"/>
</dbReference>
<dbReference type="Pfam" id="PF01546">
    <property type="entry name" value="Peptidase_M20"/>
    <property type="match status" value="1"/>
</dbReference>
<feature type="binding site" evidence="7">
    <location>
        <position position="215"/>
    </location>
    <ligand>
        <name>Zn(2+)</name>
        <dbReference type="ChEBI" id="CHEBI:29105"/>
        <label>1</label>
    </ligand>
</feature>
<protein>
    <submittedName>
        <fullName evidence="9">Allantoate deiminase</fullName>
    </submittedName>
</protein>
<dbReference type="SUPFAM" id="SSF55031">
    <property type="entry name" value="Bacterial exopeptidase dimerisation domain"/>
    <property type="match status" value="1"/>
</dbReference>
<dbReference type="NCBIfam" id="NF006771">
    <property type="entry name" value="PRK09290.1-5"/>
    <property type="match status" value="1"/>
</dbReference>
<evidence type="ECO:0000256" key="7">
    <source>
        <dbReference type="PIRSR" id="PIRSR001235-1"/>
    </source>
</evidence>
<dbReference type="Gene3D" id="3.40.630.10">
    <property type="entry name" value="Zn peptidases"/>
    <property type="match status" value="1"/>
</dbReference>
<evidence type="ECO:0000259" key="8">
    <source>
        <dbReference type="Pfam" id="PF07687"/>
    </source>
</evidence>
<dbReference type="PIRSF" id="PIRSF001235">
    <property type="entry name" value="Amidase_carbamoylase"/>
    <property type="match status" value="1"/>
</dbReference>
<comment type="similarity">
    <text evidence="2">Belongs to the peptidase M20 family.</text>
</comment>
<dbReference type="InterPro" id="IPR011650">
    <property type="entry name" value="Peptidase_M20_dimer"/>
</dbReference>
<dbReference type="SUPFAM" id="SSF53187">
    <property type="entry name" value="Zn-dependent exopeptidases"/>
    <property type="match status" value="1"/>
</dbReference>
<dbReference type="Gene3D" id="3.30.70.360">
    <property type="match status" value="1"/>
</dbReference>
<feature type="binding site" evidence="7">
    <location>
        <position position="104"/>
    </location>
    <ligand>
        <name>Zn(2+)</name>
        <dbReference type="ChEBI" id="CHEBI:29105"/>
        <label>1</label>
    </ligand>
</feature>
<comment type="cofactor">
    <cofactor evidence="7">
        <name>Zn(2+)</name>
        <dbReference type="ChEBI" id="CHEBI:29105"/>
    </cofactor>
    <text evidence="7">Binds 2 Zn(2+) ions per subunit.</text>
</comment>
<sequence>MSQLSDPLNLQQRLLETYDSALDHSGINGGRLASRLAALSSIGLTKEEGSYRIGFSQEERQAKDLVIGWMEEAGLSVTEDQAGNVFGRLEGEENSESVVLSGSHVDTVPNGGHFDGTLGVLSALEVVEAWHQTGYRPNKSYEVVIFSDEEGTRFNGGLIGSEAMVGDLDVTGLKQKKDLNGISSDEVMNRIGLSIDDFRKAKRDLNKISAYVEVHIEQGKQLEKANVATGIVTGIAGPCWLEVTFTGESGHAGSTPMDNRNDALVAAGEFITEVNQLPKQVSSTAVATIGKLNVHPNGVNVIPGQVTLYVDIRDIYLETRDKLVDLVIQKAEAISEKHGGSVSYKETLRVSPVPIEADMQNKLEKSVKAQNIKPVYLPSGAAHDAMNVGQHLPVAMLFVRSKDGISHNPKEWSALNDCVKTVHVLNDFLKKLLV</sequence>
<comment type="cofactor">
    <cofactor evidence="1">
        <name>Mn(2+)</name>
        <dbReference type="ChEBI" id="CHEBI:29035"/>
    </cofactor>
</comment>
<evidence type="ECO:0000256" key="5">
    <source>
        <dbReference type="ARBA" id="ARBA00022801"/>
    </source>
</evidence>
<reference evidence="9 10" key="1">
    <citation type="submission" date="2019-03" db="EMBL/GenBank/DDBJ databases">
        <title>Genomic Encyclopedia of Type Strains, Phase IV (KMG-IV): sequencing the most valuable type-strain genomes for metagenomic binning, comparative biology and taxonomic classification.</title>
        <authorList>
            <person name="Goeker M."/>
        </authorList>
    </citation>
    <scope>NUCLEOTIDE SEQUENCE [LARGE SCALE GENOMIC DNA]</scope>
    <source>
        <strain evidence="9 10">DSM 19377</strain>
    </source>
</reference>
<evidence type="ECO:0000256" key="4">
    <source>
        <dbReference type="ARBA" id="ARBA00022723"/>
    </source>
</evidence>
<evidence type="ECO:0000313" key="10">
    <source>
        <dbReference type="Proteomes" id="UP000295416"/>
    </source>
</evidence>
<dbReference type="InterPro" id="IPR036264">
    <property type="entry name" value="Bact_exopeptidase_dim_dom"/>
</dbReference>
<dbReference type="RefSeq" id="WP_132745570.1">
    <property type="nucleotide sequence ID" value="NZ_SLXK01000009.1"/>
</dbReference>
<evidence type="ECO:0000256" key="2">
    <source>
        <dbReference type="ARBA" id="ARBA00006153"/>
    </source>
</evidence>
<feature type="binding site" evidence="7">
    <location>
        <position position="115"/>
    </location>
    <ligand>
        <name>Zn(2+)</name>
        <dbReference type="ChEBI" id="CHEBI:29105"/>
        <label>1</label>
    </ligand>
</feature>